<gene>
    <name evidence="1" type="ORF">POCULU_LOCUS8173</name>
</gene>
<proteinExistence type="predicted"/>
<protein>
    <submittedName>
        <fullName evidence="1">7072_t:CDS:1</fullName>
    </submittedName>
</protein>
<keyword evidence="2" id="KW-1185">Reference proteome</keyword>
<dbReference type="Proteomes" id="UP000789572">
    <property type="component" value="Unassembled WGS sequence"/>
</dbReference>
<name>A0A9N9GP38_9GLOM</name>
<sequence length="56" mass="6160">EWPMVQSKPFVELCKMGKCCGPYCSDVLKRNVFGKGNAWGGVERPIDAEAANWKAG</sequence>
<evidence type="ECO:0000313" key="1">
    <source>
        <dbReference type="EMBL" id="CAG8615739.1"/>
    </source>
</evidence>
<organism evidence="1 2">
    <name type="scientific">Paraglomus occultum</name>
    <dbReference type="NCBI Taxonomy" id="144539"/>
    <lineage>
        <taxon>Eukaryota</taxon>
        <taxon>Fungi</taxon>
        <taxon>Fungi incertae sedis</taxon>
        <taxon>Mucoromycota</taxon>
        <taxon>Glomeromycotina</taxon>
        <taxon>Glomeromycetes</taxon>
        <taxon>Paraglomerales</taxon>
        <taxon>Paraglomeraceae</taxon>
        <taxon>Paraglomus</taxon>
    </lineage>
</organism>
<feature type="non-terminal residue" evidence="1">
    <location>
        <position position="1"/>
    </location>
</feature>
<comment type="caution">
    <text evidence="1">The sequence shown here is derived from an EMBL/GenBank/DDBJ whole genome shotgun (WGS) entry which is preliminary data.</text>
</comment>
<reference evidence="1" key="1">
    <citation type="submission" date="2021-06" db="EMBL/GenBank/DDBJ databases">
        <authorList>
            <person name="Kallberg Y."/>
            <person name="Tangrot J."/>
            <person name="Rosling A."/>
        </authorList>
    </citation>
    <scope>NUCLEOTIDE SEQUENCE</scope>
    <source>
        <strain evidence="1">IA702</strain>
    </source>
</reference>
<dbReference type="AlphaFoldDB" id="A0A9N9GP38"/>
<evidence type="ECO:0000313" key="2">
    <source>
        <dbReference type="Proteomes" id="UP000789572"/>
    </source>
</evidence>
<dbReference type="EMBL" id="CAJVPJ010002210">
    <property type="protein sequence ID" value="CAG8615739.1"/>
    <property type="molecule type" value="Genomic_DNA"/>
</dbReference>
<accession>A0A9N9GP38</accession>